<reference evidence="1 2" key="1">
    <citation type="submission" date="2019-02" db="EMBL/GenBank/DDBJ databases">
        <title>Genome of Pseudomonas korensis isolated from heavy metal contaminated environment.</title>
        <authorList>
            <person name="Ayangbenro A.S."/>
            <person name="Babalola O."/>
        </authorList>
    </citation>
    <scope>NUCLEOTIDE SEQUENCE [LARGE SCALE GENOMIC DNA]</scope>
    <source>
        <strain evidence="1 2">AB36</strain>
    </source>
</reference>
<evidence type="ECO:0008006" key="3">
    <source>
        <dbReference type="Google" id="ProtNLM"/>
    </source>
</evidence>
<dbReference type="RefSeq" id="WP_129999885.1">
    <property type="nucleotide sequence ID" value="NZ_SEUB01000010.1"/>
</dbReference>
<dbReference type="AlphaFoldDB" id="A0A4Q4KW46"/>
<evidence type="ECO:0000313" key="1">
    <source>
        <dbReference type="EMBL" id="RYM38172.1"/>
    </source>
</evidence>
<evidence type="ECO:0000313" key="2">
    <source>
        <dbReference type="Proteomes" id="UP000291107"/>
    </source>
</evidence>
<name>A0A4Q4KW46_9PSED</name>
<dbReference type="EMBL" id="SEUB01000010">
    <property type="protein sequence ID" value="RYM38172.1"/>
    <property type="molecule type" value="Genomic_DNA"/>
</dbReference>
<proteinExistence type="predicted"/>
<dbReference type="Proteomes" id="UP000291107">
    <property type="component" value="Unassembled WGS sequence"/>
</dbReference>
<protein>
    <recommendedName>
        <fullName evidence="3">Delta-60 repeat domain-containing protein</fullName>
    </recommendedName>
</protein>
<organism evidence="1 2">
    <name type="scientific">Pseudomonas koreensis</name>
    <dbReference type="NCBI Taxonomy" id="198620"/>
    <lineage>
        <taxon>Bacteria</taxon>
        <taxon>Pseudomonadati</taxon>
        <taxon>Pseudomonadota</taxon>
        <taxon>Gammaproteobacteria</taxon>
        <taxon>Pseudomonadales</taxon>
        <taxon>Pseudomonadaceae</taxon>
        <taxon>Pseudomonas</taxon>
    </lineage>
</organism>
<sequence>MTTSDLELPSIIKATIDASWGSGQGKLRLDEIFRDDPAKSRPLTGSLLLDDKSLIVTSTFDEKNYFISKLTVLGDVDANFGLEGRVMGTFCLDEKAFGGPIATSAKDAKDAKDANKRLFMAGSTTNGKEGEVWPVILCLDHEGKIVDDFGDEGKVIIKHPNEQWRAVQGPRFVFTTIDGSVIVGVNYHAGDASEKNVYKALLYKFDAQGKPVEAFGTNGCVVIEGIHRAAVTSFSDGREIEDGRLLFAGYEKSDPDVNPEGLIVMLNPDGSLNEDFGPEERRGYLVFRENYSGTEFNTVKQRVSNKFTASGYQNKSNAFSNRYGLLLAFDETGKPDLEINRSRPIILPLHIDIGRERPVNWADHIAFDNNLVFCGGDEKDNYIGCVTSADGSYASGFYGGHSYIHRQEPTETLPRLHYQQTPGKLIFALNLNLENPVGCVYRYDITQ</sequence>
<accession>A0A4Q4KW46</accession>
<comment type="caution">
    <text evidence="1">The sequence shown here is derived from an EMBL/GenBank/DDBJ whole genome shotgun (WGS) entry which is preliminary data.</text>
</comment>
<gene>
    <name evidence="1" type="ORF">EVS84_24325</name>
</gene>